<evidence type="ECO:0000259" key="1">
    <source>
        <dbReference type="Pfam" id="PF13480"/>
    </source>
</evidence>
<dbReference type="AlphaFoldDB" id="A0A512N2C9"/>
<evidence type="ECO:0000313" key="2">
    <source>
        <dbReference type="EMBL" id="GEP53093.1"/>
    </source>
</evidence>
<dbReference type="EMBL" id="BKAJ01000004">
    <property type="protein sequence ID" value="GEP53093.1"/>
    <property type="molecule type" value="Genomic_DNA"/>
</dbReference>
<dbReference type="SUPFAM" id="SSF55729">
    <property type="entry name" value="Acyl-CoA N-acyltransferases (Nat)"/>
    <property type="match status" value="1"/>
</dbReference>
<keyword evidence="3" id="KW-1185">Reference proteome</keyword>
<gene>
    <name evidence="2" type="ORF">RSO01_02590</name>
</gene>
<reference evidence="2 3" key="1">
    <citation type="submission" date="2019-07" db="EMBL/GenBank/DDBJ databases">
        <title>Whole genome shotgun sequence of Reyranella soli NBRC 108950.</title>
        <authorList>
            <person name="Hosoyama A."/>
            <person name="Uohara A."/>
            <person name="Ohji S."/>
            <person name="Ichikawa N."/>
        </authorList>
    </citation>
    <scope>NUCLEOTIDE SEQUENCE [LARGE SCALE GENOMIC DNA]</scope>
    <source>
        <strain evidence="2 3">NBRC 108950</strain>
    </source>
</reference>
<dbReference type="Pfam" id="PF13480">
    <property type="entry name" value="Acetyltransf_6"/>
    <property type="match status" value="1"/>
</dbReference>
<dbReference type="InterPro" id="IPR016181">
    <property type="entry name" value="Acyl_CoA_acyltransferase"/>
</dbReference>
<evidence type="ECO:0000313" key="3">
    <source>
        <dbReference type="Proteomes" id="UP000321058"/>
    </source>
</evidence>
<dbReference type="Proteomes" id="UP000321058">
    <property type="component" value="Unassembled WGS sequence"/>
</dbReference>
<comment type="caution">
    <text evidence="2">The sequence shown here is derived from an EMBL/GenBank/DDBJ whole genome shotgun (WGS) entry which is preliminary data.</text>
</comment>
<dbReference type="Gene3D" id="3.40.630.30">
    <property type="match status" value="1"/>
</dbReference>
<name>A0A512N2C9_9HYPH</name>
<sequence>MVLPPPLYHAVPSDGVEFALFFHGFHLVNRQLCPMIPIMTGEDGRYAHLFRSRFTSRVRAGLRDGVRVVRGGLDLLEDFLVVFDDTYRRHGVKATHDAAEIADLLRRLPERVQLHVAFANEIPVAGLLVFLLNSRVAYSFYICTSTEHARQPGGVVVFASLIDSLGAAGYRWLDLGPTARPGNFNTGVTQFKEGLGGIGHCRDRWLWLADESAL</sequence>
<feature type="domain" description="BioF2-like acetyltransferase" evidence="1">
    <location>
        <begin position="51"/>
        <end position="179"/>
    </location>
</feature>
<proteinExistence type="predicted"/>
<protein>
    <recommendedName>
        <fullName evidence="1">BioF2-like acetyltransferase domain-containing protein</fullName>
    </recommendedName>
</protein>
<accession>A0A512N2C9</accession>
<dbReference type="InterPro" id="IPR038740">
    <property type="entry name" value="BioF2-like_GNAT_dom"/>
</dbReference>
<organism evidence="2 3">
    <name type="scientific">Reyranella soli</name>
    <dbReference type="NCBI Taxonomy" id="1230389"/>
    <lineage>
        <taxon>Bacteria</taxon>
        <taxon>Pseudomonadati</taxon>
        <taxon>Pseudomonadota</taxon>
        <taxon>Alphaproteobacteria</taxon>
        <taxon>Hyphomicrobiales</taxon>
        <taxon>Reyranellaceae</taxon>
        <taxon>Reyranella</taxon>
    </lineage>
</organism>